<organism evidence="2 3">
    <name type="scientific">Eumeta variegata</name>
    <name type="common">Bagworm moth</name>
    <name type="synonym">Eumeta japonica</name>
    <dbReference type="NCBI Taxonomy" id="151549"/>
    <lineage>
        <taxon>Eukaryota</taxon>
        <taxon>Metazoa</taxon>
        <taxon>Ecdysozoa</taxon>
        <taxon>Arthropoda</taxon>
        <taxon>Hexapoda</taxon>
        <taxon>Insecta</taxon>
        <taxon>Pterygota</taxon>
        <taxon>Neoptera</taxon>
        <taxon>Endopterygota</taxon>
        <taxon>Lepidoptera</taxon>
        <taxon>Glossata</taxon>
        <taxon>Ditrysia</taxon>
        <taxon>Tineoidea</taxon>
        <taxon>Psychidae</taxon>
        <taxon>Oiketicinae</taxon>
        <taxon>Eumeta</taxon>
    </lineage>
</organism>
<feature type="compositionally biased region" description="Basic and acidic residues" evidence="1">
    <location>
        <begin position="176"/>
        <end position="196"/>
    </location>
</feature>
<protein>
    <submittedName>
        <fullName evidence="2">Uncharacterized protein</fullName>
    </submittedName>
</protein>
<evidence type="ECO:0000313" key="2">
    <source>
        <dbReference type="EMBL" id="GBP19497.1"/>
    </source>
</evidence>
<evidence type="ECO:0000256" key="1">
    <source>
        <dbReference type="SAM" id="MobiDB-lite"/>
    </source>
</evidence>
<accession>A0A4C1TZS3</accession>
<evidence type="ECO:0000313" key="3">
    <source>
        <dbReference type="Proteomes" id="UP000299102"/>
    </source>
</evidence>
<reference evidence="2 3" key="1">
    <citation type="journal article" date="2019" name="Commun. Biol.">
        <title>The bagworm genome reveals a unique fibroin gene that provides high tensile strength.</title>
        <authorList>
            <person name="Kono N."/>
            <person name="Nakamura H."/>
            <person name="Ohtoshi R."/>
            <person name="Tomita M."/>
            <person name="Numata K."/>
            <person name="Arakawa K."/>
        </authorList>
    </citation>
    <scope>NUCLEOTIDE SEQUENCE [LARGE SCALE GENOMIC DNA]</scope>
</reference>
<gene>
    <name evidence="2" type="ORF">EVAR_102044_1</name>
</gene>
<dbReference type="Proteomes" id="UP000299102">
    <property type="component" value="Unassembled WGS sequence"/>
</dbReference>
<keyword evidence="3" id="KW-1185">Reference proteome</keyword>
<feature type="region of interest" description="Disordered" evidence="1">
    <location>
        <begin position="169"/>
        <end position="196"/>
    </location>
</feature>
<name>A0A4C1TZS3_EUMVA</name>
<sequence length="196" mass="22169">MRGVEISPIKHVYLKNEDFTDRLKHSYLRNIMAYSLDKGVAFAVSAYLRDVEHNCPEPSIRIASSRKLTDANIKLICEVLDEAYEKAFQTSSKRLEGTRECLRREEQRRVVVTLPGYHDRSESGMRKLRERSLGAENRVRARRADGRVAGVVAGTDARGLTAAARLTLRGTPHTRTRAEPDTTERGSKEHCHAVTH</sequence>
<dbReference type="OrthoDB" id="3168162at2759"/>
<comment type="caution">
    <text evidence="2">The sequence shown here is derived from an EMBL/GenBank/DDBJ whole genome shotgun (WGS) entry which is preliminary data.</text>
</comment>
<proteinExistence type="predicted"/>
<dbReference type="AlphaFoldDB" id="A0A4C1TZS3"/>
<dbReference type="EMBL" id="BGZK01000109">
    <property type="protein sequence ID" value="GBP19497.1"/>
    <property type="molecule type" value="Genomic_DNA"/>
</dbReference>